<comment type="caution">
    <text evidence="2">The sequence shown here is derived from an EMBL/GenBank/DDBJ whole genome shotgun (WGS) entry which is preliminary data.</text>
</comment>
<evidence type="ECO:0000313" key="3">
    <source>
        <dbReference type="Proteomes" id="UP000811492"/>
    </source>
</evidence>
<dbReference type="EMBL" id="JAFEVO010000001">
    <property type="protein sequence ID" value="MBS3181921.1"/>
    <property type="molecule type" value="Genomic_DNA"/>
</dbReference>
<organism evidence="2 3">
    <name type="scientific">Leucobacter manosquensis</name>
    <dbReference type="NCBI Taxonomy" id="2810611"/>
    <lineage>
        <taxon>Bacteria</taxon>
        <taxon>Bacillati</taxon>
        <taxon>Actinomycetota</taxon>
        <taxon>Actinomycetes</taxon>
        <taxon>Micrococcales</taxon>
        <taxon>Microbacteriaceae</taxon>
        <taxon>Leucobacter</taxon>
    </lineage>
</organism>
<dbReference type="Proteomes" id="UP000811492">
    <property type="component" value="Unassembled WGS sequence"/>
</dbReference>
<keyword evidence="1 2" id="KW-0456">Lyase</keyword>
<name>A0ABS5M5I0_9MICO</name>
<dbReference type="InterPro" id="IPR008948">
    <property type="entry name" value="L-Aspartase-like"/>
</dbReference>
<gene>
    <name evidence="2" type="ORF">JSQ98_06880</name>
</gene>
<keyword evidence="3" id="KW-1185">Reference proteome</keyword>
<dbReference type="InterPro" id="IPR001106">
    <property type="entry name" value="Aromatic_Lyase"/>
</dbReference>
<proteinExistence type="predicted"/>
<dbReference type="PANTHER" id="PTHR10362">
    <property type="entry name" value="HISTIDINE AMMONIA-LYASE"/>
    <property type="match status" value="1"/>
</dbReference>
<reference evidence="2 3" key="1">
    <citation type="submission" date="2021-02" db="EMBL/GenBank/DDBJ databases">
        <title>Draft genome and description of Leucobacter sp nov strain Marseille-Q4368.</title>
        <authorList>
            <person name="Boxberger M."/>
            <person name="La Scola B."/>
        </authorList>
    </citation>
    <scope>NUCLEOTIDE SEQUENCE [LARGE SCALE GENOMIC DNA]</scope>
    <source>
        <strain evidence="2 3">Marseille-Q4368</strain>
    </source>
</reference>
<dbReference type="GO" id="GO:0016829">
    <property type="term" value="F:lyase activity"/>
    <property type="evidence" value="ECO:0007669"/>
    <property type="project" value="UniProtKB-KW"/>
</dbReference>
<protein>
    <submittedName>
        <fullName evidence="2">Aromatic amino acid lyase</fullName>
    </submittedName>
</protein>
<dbReference type="InterPro" id="IPR024083">
    <property type="entry name" value="Fumarase/histidase_N"/>
</dbReference>
<sequence>MTFTLPAELTVHDIAQIARGAQIRVSASARSVIADHYQAANAIAETTPVYGRSTGVGANRLTSADTDPATHGMRLLRSHAVDAGPAWDEETTRAMLAVRLNQLLQPGSGIDPALIDGLERMLIGNHLPEVRRFGGIGTADLPALAGTALALAGERPTSREGFQPIGPIRADSALPFMSSSALTLAGSALAADRLNILIRAGLSAFALSALAARANPEAFSPEAALAIGSPTSDANAETVTAILGATRWEPARIQDPFAYRGFLPAVSVTASAAQRLSDAVATLCSRAQENPRFFADQGRVVHHGAFLENWLAHELDATALALAQSAPLIVGRLRFINDDAFSGLPRFLARAESGDSGIMIVEYVAASALGEIFSNSAPVSAQSVVLSCGVEDDATFATTALGKLEGSAAALETLLACEILASVRALRLGDLRTDQLSPAVLRLLELARALPDDVSDRDLRHDVEIAQGLISGFAEVAATF</sequence>
<evidence type="ECO:0000313" key="2">
    <source>
        <dbReference type="EMBL" id="MBS3181921.1"/>
    </source>
</evidence>
<dbReference type="Gene3D" id="1.20.200.10">
    <property type="entry name" value="Fumarase/aspartase (Central domain)"/>
    <property type="match status" value="1"/>
</dbReference>
<dbReference type="SUPFAM" id="SSF48557">
    <property type="entry name" value="L-aspartase-like"/>
    <property type="match status" value="1"/>
</dbReference>
<dbReference type="Pfam" id="PF00221">
    <property type="entry name" value="Lyase_aromatic"/>
    <property type="match status" value="1"/>
</dbReference>
<dbReference type="RefSeq" id="WP_211648943.1">
    <property type="nucleotide sequence ID" value="NZ_JAFEVO010000001.1"/>
</dbReference>
<dbReference type="Gene3D" id="1.10.275.10">
    <property type="entry name" value="Fumarase/aspartase (N-terminal domain)"/>
    <property type="match status" value="1"/>
</dbReference>
<accession>A0ABS5M5I0</accession>
<evidence type="ECO:0000256" key="1">
    <source>
        <dbReference type="ARBA" id="ARBA00023239"/>
    </source>
</evidence>